<evidence type="ECO:0000313" key="1">
    <source>
        <dbReference type="EMBL" id="OAM72982.1"/>
    </source>
</evidence>
<dbReference type="STRING" id="1770058.A3840_18845"/>
<name>A0A178HJD0_9HYPH</name>
<dbReference type="PANTHER" id="PTHR31118">
    <property type="entry name" value="CYCLASE-LIKE PROTEIN 2"/>
    <property type="match status" value="1"/>
</dbReference>
<dbReference type="AlphaFoldDB" id="A0A178HJD0"/>
<sequence length="228" mass="25677">MLDLTGRKIIDLSHTLDPRVEKRHVHVEYVPLEQYPETFPGYVVTEADKIYPMHVVEFASHIGTHLETPYHWNRRGRDCAGIDAARLVGDAVVIDLRSVPPERDIGIDDVKRAAEKVGGIRRGEMVFCHTVDLADQEKRAPFFEPEAVRWLVDQGMNIMGVCAEMEDLVRYGKDGDFPNHDALFSKDVLLIEYITNLEALSGSRFTAIATPIKIVGLDSCPIRLLAIQ</sequence>
<evidence type="ECO:0000313" key="2">
    <source>
        <dbReference type="Proteomes" id="UP000078389"/>
    </source>
</evidence>
<dbReference type="RefSeq" id="WP_067460786.1">
    <property type="nucleotide sequence ID" value="NZ_LVVY01000151.1"/>
</dbReference>
<protein>
    <recommendedName>
        <fullName evidence="3">Cyclase</fullName>
    </recommendedName>
</protein>
<dbReference type="Gene3D" id="3.50.30.50">
    <property type="entry name" value="Putative cyclase"/>
    <property type="match status" value="1"/>
</dbReference>
<organism evidence="1 2">
    <name type="scientific">Devosia elaeis</name>
    <dbReference type="NCBI Taxonomy" id="1770058"/>
    <lineage>
        <taxon>Bacteria</taxon>
        <taxon>Pseudomonadati</taxon>
        <taxon>Pseudomonadota</taxon>
        <taxon>Alphaproteobacteria</taxon>
        <taxon>Hyphomicrobiales</taxon>
        <taxon>Devosiaceae</taxon>
        <taxon>Devosia</taxon>
    </lineage>
</organism>
<dbReference type="Proteomes" id="UP000078389">
    <property type="component" value="Unassembled WGS sequence"/>
</dbReference>
<keyword evidence="2" id="KW-1185">Reference proteome</keyword>
<accession>A0A178HJD0</accession>
<comment type="caution">
    <text evidence="1">The sequence shown here is derived from an EMBL/GenBank/DDBJ whole genome shotgun (WGS) entry which is preliminary data.</text>
</comment>
<gene>
    <name evidence="1" type="ORF">A3840_18845</name>
</gene>
<dbReference type="SUPFAM" id="SSF102198">
    <property type="entry name" value="Putative cyclase"/>
    <property type="match status" value="1"/>
</dbReference>
<dbReference type="InterPro" id="IPR037175">
    <property type="entry name" value="KFase_sf"/>
</dbReference>
<dbReference type="GO" id="GO:0019441">
    <property type="term" value="P:L-tryptophan catabolic process to kynurenine"/>
    <property type="evidence" value="ECO:0007669"/>
    <property type="project" value="InterPro"/>
</dbReference>
<dbReference type="PANTHER" id="PTHR31118:SF12">
    <property type="entry name" value="CYCLASE-LIKE PROTEIN 2"/>
    <property type="match status" value="1"/>
</dbReference>
<reference evidence="1 2" key="1">
    <citation type="submission" date="2016-03" db="EMBL/GenBank/DDBJ databases">
        <title>Genome sequencing of Devosia sp. S37.</title>
        <authorList>
            <person name="Mohd Nor M."/>
        </authorList>
    </citation>
    <scope>NUCLEOTIDE SEQUENCE [LARGE SCALE GENOMIC DNA]</scope>
    <source>
        <strain evidence="1 2">S37</strain>
    </source>
</reference>
<dbReference type="GO" id="GO:0004061">
    <property type="term" value="F:arylformamidase activity"/>
    <property type="evidence" value="ECO:0007669"/>
    <property type="project" value="InterPro"/>
</dbReference>
<proteinExistence type="predicted"/>
<evidence type="ECO:0008006" key="3">
    <source>
        <dbReference type="Google" id="ProtNLM"/>
    </source>
</evidence>
<dbReference type="EMBL" id="LVVY01000151">
    <property type="protein sequence ID" value="OAM72982.1"/>
    <property type="molecule type" value="Genomic_DNA"/>
</dbReference>
<dbReference type="InterPro" id="IPR007325">
    <property type="entry name" value="KFase/CYL"/>
</dbReference>
<dbReference type="Pfam" id="PF04199">
    <property type="entry name" value="Cyclase"/>
    <property type="match status" value="1"/>
</dbReference>